<protein>
    <submittedName>
        <fullName evidence="2">DUF4252 domain-containing protein</fullName>
    </submittedName>
</protein>
<dbReference type="KEGG" id="ddb:E7747_06165"/>
<feature type="signal peptide" evidence="1">
    <location>
        <begin position="1"/>
        <end position="22"/>
    </location>
</feature>
<keyword evidence="3" id="KW-1185">Reference proteome</keyword>
<dbReference type="EMBL" id="CP039396">
    <property type="protein sequence ID" value="QCD41903.1"/>
    <property type="molecule type" value="Genomic_DNA"/>
</dbReference>
<evidence type="ECO:0000313" key="3">
    <source>
        <dbReference type="Proteomes" id="UP000297149"/>
    </source>
</evidence>
<evidence type="ECO:0000313" key="2">
    <source>
        <dbReference type="EMBL" id="QCD41903.1"/>
    </source>
</evidence>
<dbReference type="Pfam" id="PF14060">
    <property type="entry name" value="DUF4252"/>
    <property type="match status" value="1"/>
</dbReference>
<accession>A0A4P7W1X1</accession>
<gene>
    <name evidence="2" type="ORF">E7747_06165</name>
</gene>
<feature type="chain" id="PRO_5020495489" evidence="1">
    <location>
        <begin position="23"/>
        <end position="174"/>
    </location>
</feature>
<dbReference type="Proteomes" id="UP000297149">
    <property type="component" value="Chromosome"/>
</dbReference>
<name>A0A4P7W1X1_9BACT</name>
<reference evidence="3" key="1">
    <citation type="submission" date="2019-02" db="EMBL/GenBank/DDBJ databases">
        <title>Isolation and identification of novel species under the genus Muribaculum.</title>
        <authorList>
            <person name="Miyake S."/>
            <person name="Ding Y."/>
            <person name="Low A."/>
            <person name="Soh M."/>
            <person name="Seedorf H."/>
        </authorList>
    </citation>
    <scope>NUCLEOTIDE SEQUENCE [LARGE SCALE GENOMIC DNA]</scope>
    <source>
        <strain evidence="3">H5</strain>
    </source>
</reference>
<proteinExistence type="predicted"/>
<keyword evidence="1" id="KW-0732">Signal</keyword>
<sequence length="174" mass="19632">MTMKRIFIIIMLALAVAVNAHADTSLYEKCEKQKSLTTVYVTRAMLDMVVNTQPLDERTKALLSENIDNVLIVTSEVDKGIEFLAKLSKDFTSKNGYEMLMQINDGKENVNVYQKKISVGNNQYVVSVRSEKESVMIVMEGMLKLEDMVRMTGVMDKNRAKSKLKSAKPSKPTK</sequence>
<organism evidence="2 3">
    <name type="scientific">Duncaniella dubosii</name>
    <dbReference type="NCBI Taxonomy" id="2518971"/>
    <lineage>
        <taxon>Bacteria</taxon>
        <taxon>Pseudomonadati</taxon>
        <taxon>Bacteroidota</taxon>
        <taxon>Bacteroidia</taxon>
        <taxon>Bacteroidales</taxon>
        <taxon>Muribaculaceae</taxon>
        <taxon>Duncaniella</taxon>
    </lineage>
</organism>
<dbReference type="InterPro" id="IPR025348">
    <property type="entry name" value="DUF4252"/>
</dbReference>
<dbReference type="AlphaFoldDB" id="A0A4P7W1X1"/>
<evidence type="ECO:0000256" key="1">
    <source>
        <dbReference type="SAM" id="SignalP"/>
    </source>
</evidence>